<protein>
    <submittedName>
        <fullName evidence="1">Uncharacterized protein</fullName>
    </submittedName>
</protein>
<organism evidence="1 2">
    <name type="scientific">Candidatus Rothia avicola</name>
    <dbReference type="NCBI Taxonomy" id="2840478"/>
    <lineage>
        <taxon>Bacteria</taxon>
        <taxon>Bacillati</taxon>
        <taxon>Actinomycetota</taxon>
        <taxon>Actinomycetes</taxon>
        <taxon>Micrococcales</taxon>
        <taxon>Micrococcaceae</taxon>
        <taxon>Rothia</taxon>
    </lineage>
</organism>
<proteinExistence type="predicted"/>
<reference evidence="1" key="2">
    <citation type="submission" date="2021-04" db="EMBL/GenBank/DDBJ databases">
        <authorList>
            <person name="Gilroy R."/>
        </authorList>
    </citation>
    <scope>NUCLEOTIDE SEQUENCE</scope>
    <source>
        <strain evidence="1">ChiHjej12B11-9195</strain>
    </source>
</reference>
<reference evidence="1" key="1">
    <citation type="journal article" date="2021" name="PeerJ">
        <title>Extensive microbial diversity within the chicken gut microbiome revealed by metagenomics and culture.</title>
        <authorList>
            <person name="Gilroy R."/>
            <person name="Ravi A."/>
            <person name="Getino M."/>
            <person name="Pursley I."/>
            <person name="Horton D.L."/>
            <person name="Alikhan N.F."/>
            <person name="Baker D."/>
            <person name="Gharbi K."/>
            <person name="Hall N."/>
            <person name="Watson M."/>
            <person name="Adriaenssens E.M."/>
            <person name="Foster-Nyarko E."/>
            <person name="Jarju S."/>
            <person name="Secka A."/>
            <person name="Antonio M."/>
            <person name="Oren A."/>
            <person name="Chaudhuri R.R."/>
            <person name="La Ragione R."/>
            <person name="Hildebrand F."/>
            <person name="Pallen M.J."/>
        </authorList>
    </citation>
    <scope>NUCLEOTIDE SEQUENCE</scope>
    <source>
        <strain evidence="1">ChiHjej12B11-9195</strain>
    </source>
</reference>
<evidence type="ECO:0000313" key="1">
    <source>
        <dbReference type="EMBL" id="HIY94964.1"/>
    </source>
</evidence>
<dbReference type="AlphaFoldDB" id="A0A9D2CPE9"/>
<gene>
    <name evidence="1" type="ORF">H9821_04780</name>
</gene>
<evidence type="ECO:0000313" key="2">
    <source>
        <dbReference type="Proteomes" id="UP000824134"/>
    </source>
</evidence>
<dbReference type="Proteomes" id="UP000824134">
    <property type="component" value="Unassembled WGS sequence"/>
</dbReference>
<name>A0A9D2CPE9_9MICC</name>
<sequence length="204" mass="23313">MSKEYPVEIYPKPNELIKASAERIYDRGYADGQQAQRDLTGWSNLTEAIAAGERIDWERLDGVEAKCVHPELGTLTYKLKRFHRWPANTFYGWSSRGSIVWEWAFELAWKNSGGWSLWVKGDLPLRKLTADQLEPGTCFAARHNKGKYTQSYSYAQLVKADGQKPMVVCYSRYLTDIFATIDPKEVEVIDIYGEGTFEKPEGDA</sequence>
<comment type="caution">
    <text evidence="1">The sequence shown here is derived from an EMBL/GenBank/DDBJ whole genome shotgun (WGS) entry which is preliminary data.</text>
</comment>
<accession>A0A9D2CPE9</accession>
<dbReference type="EMBL" id="DXCN01000039">
    <property type="protein sequence ID" value="HIY94964.1"/>
    <property type="molecule type" value="Genomic_DNA"/>
</dbReference>